<sequence length="82" mass="9226">MGAFSSRTTKGRLLLYLGTTFLAPAIFNIVYVCEKNVKNRGKFGKIFSRCSQNDKQKYGILLSIKTAFDSVITREAEGRNIE</sequence>
<evidence type="ECO:0000313" key="3">
    <source>
        <dbReference type="Proteomes" id="UP000246104"/>
    </source>
</evidence>
<keyword evidence="1" id="KW-1133">Transmembrane helix</keyword>
<protein>
    <submittedName>
        <fullName evidence="2">Uncharacterized protein</fullName>
    </submittedName>
</protein>
<comment type="caution">
    <text evidence="2">The sequence shown here is derived from an EMBL/GenBank/DDBJ whole genome shotgun (WGS) entry which is preliminary data.</text>
</comment>
<gene>
    <name evidence="2" type="ORF">C5B42_04585</name>
</gene>
<dbReference type="EMBL" id="PSRQ01000051">
    <property type="protein sequence ID" value="PWU22957.1"/>
    <property type="molecule type" value="Genomic_DNA"/>
</dbReference>
<proteinExistence type="predicted"/>
<keyword evidence="1" id="KW-0472">Membrane</keyword>
<evidence type="ECO:0000256" key="1">
    <source>
        <dbReference type="SAM" id="Phobius"/>
    </source>
</evidence>
<reference evidence="2 3" key="1">
    <citation type="submission" date="2018-02" db="EMBL/GenBank/DDBJ databases">
        <title>Genomic Reconstructions from Amazon Rainforest and Pasture Soil Reveal Novel Insights into the Physiology of Candidate Phyla in Tropical Sites.</title>
        <authorList>
            <person name="Kroeger M.E."/>
            <person name="Delmont T."/>
            <person name="Eren A.M."/>
            <person name="Guo J."/>
            <person name="Meyer K.M."/>
            <person name="Khan K."/>
            <person name="Rodrigues J.L.M."/>
            <person name="Bohannan B.J.M."/>
            <person name="Tringe S."/>
            <person name="Borges C.D."/>
            <person name="Tiedje J."/>
            <person name="Tsai S.M."/>
            <person name="Nusslein K."/>
        </authorList>
    </citation>
    <scope>NUCLEOTIDE SEQUENCE [LARGE SCALE GENOMIC DNA]</scope>
    <source>
        <strain evidence="2">Amazon FNV 2010 28 9</strain>
    </source>
</reference>
<evidence type="ECO:0000313" key="2">
    <source>
        <dbReference type="EMBL" id="PWU22957.1"/>
    </source>
</evidence>
<accession>A0A317JMR8</accession>
<organism evidence="2 3">
    <name type="scientific">Candidatus Cerribacteria bacterium 'Amazon FNV 2010 28 9'</name>
    <dbReference type="NCBI Taxonomy" id="2081795"/>
    <lineage>
        <taxon>Bacteria</taxon>
        <taxon>Candidatus Cerribacteria</taxon>
    </lineage>
</organism>
<dbReference type="Proteomes" id="UP000246104">
    <property type="component" value="Unassembled WGS sequence"/>
</dbReference>
<keyword evidence="1" id="KW-0812">Transmembrane</keyword>
<name>A0A317JMR8_9BACT</name>
<feature type="transmembrane region" description="Helical" evidence="1">
    <location>
        <begin position="13"/>
        <end position="33"/>
    </location>
</feature>
<dbReference type="AlphaFoldDB" id="A0A317JMR8"/>